<protein>
    <recommendedName>
        <fullName evidence="4">XRE family transcriptional regulator</fullName>
    </recommendedName>
</protein>
<dbReference type="EMBL" id="BAAAUX010000017">
    <property type="protein sequence ID" value="GAA2803025.1"/>
    <property type="molecule type" value="Genomic_DNA"/>
</dbReference>
<keyword evidence="3" id="KW-1185">Reference proteome</keyword>
<proteinExistence type="predicted"/>
<gene>
    <name evidence="2" type="ORF">GCM10010470_42630</name>
</gene>
<dbReference type="Proteomes" id="UP001500979">
    <property type="component" value="Unassembled WGS sequence"/>
</dbReference>
<evidence type="ECO:0008006" key="4">
    <source>
        <dbReference type="Google" id="ProtNLM"/>
    </source>
</evidence>
<comment type="caution">
    <text evidence="2">The sequence shown here is derived from an EMBL/GenBank/DDBJ whole genome shotgun (WGS) entry which is preliminary data.</text>
</comment>
<organism evidence="2 3">
    <name type="scientific">Saccharopolyspora taberi</name>
    <dbReference type="NCBI Taxonomy" id="60895"/>
    <lineage>
        <taxon>Bacteria</taxon>
        <taxon>Bacillati</taxon>
        <taxon>Actinomycetota</taxon>
        <taxon>Actinomycetes</taxon>
        <taxon>Pseudonocardiales</taxon>
        <taxon>Pseudonocardiaceae</taxon>
        <taxon>Saccharopolyspora</taxon>
    </lineage>
</organism>
<sequence length="318" mass="34110">MPECNEQLRAARERLDSPSSSGHPLTRQELAELVNREVYATTGRVTAAANHVGNWERGVIRWPAASVGALTEWSRPAIESATDLLAAMAGPTQHYRRMESYISSQSLRPAVEAHLRLAANEVEGRSSGAGAFALLSETAGLAAWLAAETGDGLAARRRYTDSIHFAKKANHPLLVSYMTASLGHYAVESGDARSGIGLVQKASAHLDRRAPNSARAWLASLEAVAYSHLRDRGSTIAALRRAEKLASQSGDEPQWPWVFPFTTAKVARYQSTALAALGDRTASETAFSAAAAALTSPKTRALAQLDQALSPLYGKENH</sequence>
<evidence type="ECO:0000313" key="3">
    <source>
        <dbReference type="Proteomes" id="UP001500979"/>
    </source>
</evidence>
<feature type="region of interest" description="Disordered" evidence="1">
    <location>
        <begin position="1"/>
        <end position="26"/>
    </location>
</feature>
<evidence type="ECO:0000256" key="1">
    <source>
        <dbReference type="SAM" id="MobiDB-lite"/>
    </source>
</evidence>
<evidence type="ECO:0000313" key="2">
    <source>
        <dbReference type="EMBL" id="GAA2803025.1"/>
    </source>
</evidence>
<reference evidence="2 3" key="1">
    <citation type="journal article" date="2019" name="Int. J. Syst. Evol. Microbiol.">
        <title>The Global Catalogue of Microorganisms (GCM) 10K type strain sequencing project: providing services to taxonomists for standard genome sequencing and annotation.</title>
        <authorList>
            <consortium name="The Broad Institute Genomics Platform"/>
            <consortium name="The Broad Institute Genome Sequencing Center for Infectious Disease"/>
            <person name="Wu L."/>
            <person name="Ma J."/>
        </authorList>
    </citation>
    <scope>NUCLEOTIDE SEQUENCE [LARGE SCALE GENOMIC DNA]</scope>
    <source>
        <strain evidence="2 3">JCM 9383</strain>
    </source>
</reference>
<name>A0ABN3VHK2_9PSEU</name>
<accession>A0ABN3VHK2</accession>